<dbReference type="Pfam" id="PF01839">
    <property type="entry name" value="FG-GAP"/>
    <property type="match status" value="1"/>
</dbReference>
<dbReference type="EMBL" id="QDGB01000315">
    <property type="protein sequence ID" value="RQX13883.1"/>
    <property type="molecule type" value="Genomic_DNA"/>
</dbReference>
<evidence type="ECO:0000313" key="5">
    <source>
        <dbReference type="Proteomes" id="UP000278981"/>
    </source>
</evidence>
<feature type="non-terminal residue" evidence="4">
    <location>
        <position position="1"/>
    </location>
</feature>
<gene>
    <name evidence="4" type="ORF">DDE19_24820</name>
</gene>
<reference evidence="4 5" key="1">
    <citation type="submission" date="2018-04" db="EMBL/GenBank/DDBJ databases">
        <title>Micromonosporas from Atacama Desert.</title>
        <authorList>
            <person name="Carro L."/>
            <person name="Klenk H.-P."/>
            <person name="Goodfellow M."/>
        </authorList>
    </citation>
    <scope>NUCLEOTIDE SEQUENCE [LARGE SCALE GENOMIC DNA]</scope>
    <source>
        <strain evidence="4 5">LB19</strain>
    </source>
</reference>
<feature type="non-terminal residue" evidence="4">
    <location>
        <position position="208"/>
    </location>
</feature>
<keyword evidence="3" id="KW-0325">Glycoprotein</keyword>
<evidence type="ECO:0000256" key="1">
    <source>
        <dbReference type="ARBA" id="ARBA00022729"/>
    </source>
</evidence>
<dbReference type="InterPro" id="IPR013519">
    <property type="entry name" value="Int_alpha_beta-p"/>
</dbReference>
<proteinExistence type="predicted"/>
<name>A0A3N9Y1W0_9ACTN</name>
<dbReference type="AlphaFoldDB" id="A0A3N9Y1W0"/>
<keyword evidence="1" id="KW-0732">Signal</keyword>
<dbReference type="InterPro" id="IPR028994">
    <property type="entry name" value="Integrin_alpha_N"/>
</dbReference>
<protein>
    <submittedName>
        <fullName evidence="4">Uncharacterized protein</fullName>
    </submittedName>
</protein>
<dbReference type="PROSITE" id="PS51470">
    <property type="entry name" value="FG_GAP"/>
    <property type="match status" value="1"/>
</dbReference>
<accession>A0A3N9Y1W0</accession>
<dbReference type="InterPro" id="IPR013517">
    <property type="entry name" value="FG-GAP"/>
</dbReference>
<dbReference type="SUPFAM" id="SSF69318">
    <property type="entry name" value="Integrin alpha N-terminal domain"/>
    <property type="match status" value="1"/>
</dbReference>
<organism evidence="4 5">
    <name type="scientific">Micromonospora ureilytica</name>
    <dbReference type="NCBI Taxonomy" id="709868"/>
    <lineage>
        <taxon>Bacteria</taxon>
        <taxon>Bacillati</taxon>
        <taxon>Actinomycetota</taxon>
        <taxon>Actinomycetes</taxon>
        <taxon>Micromonosporales</taxon>
        <taxon>Micromonosporaceae</taxon>
        <taxon>Micromonospora</taxon>
    </lineage>
</organism>
<evidence type="ECO:0000256" key="2">
    <source>
        <dbReference type="ARBA" id="ARBA00022737"/>
    </source>
</evidence>
<evidence type="ECO:0000313" key="4">
    <source>
        <dbReference type="EMBL" id="RQX13883.1"/>
    </source>
</evidence>
<sequence>DGWAEAVVSSSYFNNGSKTNSGALWVFYGNPFKLYEMDAFKGIDAVDPNIKDSDWNDGSSQCDRFDTNNNLTKRKCAPTLIRSNSIGSNYYLGLYPEAMAVGDVTGDGLKDVVVGATGDGTKATNSGAAYVFTSLSGVGLTSNFLHLYNYQGQSYDYFGRSVAVGNFDGDYSGLTPLNDVFVGSYLDKSTKLGGGAAFGYYSKGQPLS</sequence>
<comment type="caution">
    <text evidence="4">The sequence shown here is derived from an EMBL/GenBank/DDBJ whole genome shotgun (WGS) entry which is preliminary data.</text>
</comment>
<evidence type="ECO:0000256" key="3">
    <source>
        <dbReference type="ARBA" id="ARBA00023180"/>
    </source>
</evidence>
<dbReference type="Proteomes" id="UP000278981">
    <property type="component" value="Unassembled WGS sequence"/>
</dbReference>
<dbReference type="Gene3D" id="2.130.10.130">
    <property type="entry name" value="Integrin alpha, N-terminal"/>
    <property type="match status" value="1"/>
</dbReference>
<keyword evidence="2" id="KW-0677">Repeat</keyword>